<dbReference type="GO" id="GO:0005525">
    <property type="term" value="F:GTP binding"/>
    <property type="evidence" value="ECO:0007669"/>
    <property type="project" value="UniProtKB-KW"/>
</dbReference>
<keyword evidence="1" id="KW-0963">Cytoplasm</keyword>
<dbReference type="GO" id="GO:0005829">
    <property type="term" value="C:cytosol"/>
    <property type="evidence" value="ECO:0007669"/>
    <property type="project" value="TreeGrafter"/>
</dbReference>
<evidence type="ECO:0000256" key="3">
    <source>
        <dbReference type="ARBA" id="ARBA00022801"/>
    </source>
</evidence>
<keyword evidence="7" id="KW-1185">Reference proteome</keyword>
<accession>A0A6S7FIV7</accession>
<evidence type="ECO:0000256" key="5">
    <source>
        <dbReference type="SAM" id="MobiDB-lite"/>
    </source>
</evidence>
<evidence type="ECO:0000256" key="1">
    <source>
        <dbReference type="ARBA" id="ARBA00022490"/>
    </source>
</evidence>
<dbReference type="InterPro" id="IPR043358">
    <property type="entry name" value="GNL1-like"/>
</dbReference>
<gene>
    <name evidence="6" type="ORF">PACLA_8A055831</name>
</gene>
<keyword evidence="3" id="KW-0378">Hydrolase</keyword>
<keyword evidence="4" id="KW-0342">GTP-binding</keyword>
<evidence type="ECO:0000256" key="2">
    <source>
        <dbReference type="ARBA" id="ARBA00022741"/>
    </source>
</evidence>
<keyword evidence="2" id="KW-0547">Nucleotide-binding</keyword>
<protein>
    <submittedName>
        <fullName evidence="6">Large subunit GTPase 1 homolog</fullName>
    </submittedName>
</protein>
<dbReference type="GO" id="GO:0000054">
    <property type="term" value="P:ribosomal subunit export from nucleus"/>
    <property type="evidence" value="ECO:0007669"/>
    <property type="project" value="TreeGrafter"/>
</dbReference>
<dbReference type="PANTHER" id="PTHR45709:SF2">
    <property type="entry name" value="LARGE SUBUNIT GTPASE 1 HOMOLOG"/>
    <property type="match status" value="1"/>
</dbReference>
<evidence type="ECO:0000313" key="6">
    <source>
        <dbReference type="EMBL" id="CAB3979178.1"/>
    </source>
</evidence>
<dbReference type="PANTHER" id="PTHR45709">
    <property type="entry name" value="LARGE SUBUNIT GTPASE 1 HOMOLOG-RELATED"/>
    <property type="match status" value="1"/>
</dbReference>
<sequence length="191" mass="21933">MNSNEFKNFFLTLSNVCRRIPRDVLGTVYGINLGKPEEWEDADRPPSAEEFLDAYSHSRGFLTSQARSDSPRSARYILKDYVNGKLLYCHPPPTIEPKDFQMSFTTDVKTVKKRPLTNSIPGNETHGNKMDGEFFKKTDVKSHTSATTGTEQYRRLMEASQSDMVIVGKPWKKHGNRNKKEKLRRLKPNGY</sequence>
<proteinExistence type="predicted"/>
<name>A0A6S7FIV7_PARCT</name>
<feature type="compositionally biased region" description="Basic residues" evidence="5">
    <location>
        <begin position="170"/>
        <end position="191"/>
    </location>
</feature>
<feature type="region of interest" description="Disordered" evidence="5">
    <location>
        <begin position="169"/>
        <end position="191"/>
    </location>
</feature>
<dbReference type="AlphaFoldDB" id="A0A6S7FIV7"/>
<evidence type="ECO:0000313" key="7">
    <source>
        <dbReference type="Proteomes" id="UP001152795"/>
    </source>
</evidence>
<dbReference type="EMBL" id="CACRXK020000174">
    <property type="protein sequence ID" value="CAB3979178.1"/>
    <property type="molecule type" value="Genomic_DNA"/>
</dbReference>
<dbReference type="GO" id="GO:0003924">
    <property type="term" value="F:GTPase activity"/>
    <property type="evidence" value="ECO:0007669"/>
    <property type="project" value="InterPro"/>
</dbReference>
<organism evidence="6 7">
    <name type="scientific">Paramuricea clavata</name>
    <name type="common">Red gorgonian</name>
    <name type="synonym">Violescent sea-whip</name>
    <dbReference type="NCBI Taxonomy" id="317549"/>
    <lineage>
        <taxon>Eukaryota</taxon>
        <taxon>Metazoa</taxon>
        <taxon>Cnidaria</taxon>
        <taxon>Anthozoa</taxon>
        <taxon>Octocorallia</taxon>
        <taxon>Malacalcyonacea</taxon>
        <taxon>Plexauridae</taxon>
        <taxon>Paramuricea</taxon>
    </lineage>
</organism>
<comment type="caution">
    <text evidence="6">The sequence shown here is derived from an EMBL/GenBank/DDBJ whole genome shotgun (WGS) entry which is preliminary data.</text>
</comment>
<reference evidence="6" key="1">
    <citation type="submission" date="2020-04" db="EMBL/GenBank/DDBJ databases">
        <authorList>
            <person name="Alioto T."/>
            <person name="Alioto T."/>
            <person name="Gomez Garrido J."/>
        </authorList>
    </citation>
    <scope>NUCLEOTIDE SEQUENCE</scope>
    <source>
        <strain evidence="6">A484AB</strain>
    </source>
</reference>
<dbReference type="OrthoDB" id="61815at2759"/>
<dbReference type="Proteomes" id="UP001152795">
    <property type="component" value="Unassembled WGS sequence"/>
</dbReference>
<evidence type="ECO:0000256" key="4">
    <source>
        <dbReference type="ARBA" id="ARBA00023134"/>
    </source>
</evidence>